<dbReference type="InterPro" id="IPR022740">
    <property type="entry name" value="Polyphenol_oxidase_C"/>
</dbReference>
<keyword evidence="3" id="KW-1185">Reference proteome</keyword>
<proteinExistence type="predicted"/>
<protein>
    <recommendedName>
        <fullName evidence="1">Polyphenol oxidase C-terminal domain-containing protein</fullName>
    </recommendedName>
</protein>
<evidence type="ECO:0000259" key="1">
    <source>
        <dbReference type="Pfam" id="PF12143"/>
    </source>
</evidence>
<dbReference type="STRING" id="106549.A0A540M043"/>
<comment type="caution">
    <text evidence="2">The sequence shown here is derived from an EMBL/GenBank/DDBJ whole genome shotgun (WGS) entry which is preliminary data.</text>
</comment>
<evidence type="ECO:0000313" key="2">
    <source>
        <dbReference type="EMBL" id="TQD92093.1"/>
    </source>
</evidence>
<evidence type="ECO:0000313" key="3">
    <source>
        <dbReference type="Proteomes" id="UP000315295"/>
    </source>
</evidence>
<dbReference type="AlphaFoldDB" id="A0A540M043"/>
<organism evidence="2 3">
    <name type="scientific">Malus baccata</name>
    <name type="common">Siberian crab apple</name>
    <name type="synonym">Pyrus baccata</name>
    <dbReference type="NCBI Taxonomy" id="106549"/>
    <lineage>
        <taxon>Eukaryota</taxon>
        <taxon>Viridiplantae</taxon>
        <taxon>Streptophyta</taxon>
        <taxon>Embryophyta</taxon>
        <taxon>Tracheophyta</taxon>
        <taxon>Spermatophyta</taxon>
        <taxon>Magnoliopsida</taxon>
        <taxon>eudicotyledons</taxon>
        <taxon>Gunneridae</taxon>
        <taxon>Pentapetalae</taxon>
        <taxon>rosids</taxon>
        <taxon>fabids</taxon>
        <taxon>Rosales</taxon>
        <taxon>Rosaceae</taxon>
        <taxon>Amygdaloideae</taxon>
        <taxon>Maleae</taxon>
        <taxon>Malus</taxon>
    </lineage>
</organism>
<dbReference type="Proteomes" id="UP000315295">
    <property type="component" value="Unassembled WGS sequence"/>
</dbReference>
<dbReference type="GO" id="GO:0004097">
    <property type="term" value="F:catechol oxidase activity"/>
    <property type="evidence" value="ECO:0007669"/>
    <property type="project" value="InterPro"/>
</dbReference>
<dbReference type="PANTHER" id="PTHR36608">
    <property type="entry name" value="POLYPHENOL OXIDASE C, CHLOROPLASTIC-LIKE"/>
    <property type="match status" value="1"/>
</dbReference>
<sequence length="230" mass="25102">MASSLPLSSNTKITTYAIAPSLPQIFPNKSQISLVRNLRGSCKATTINSDQNPNHDPQTCLVKLDRRNLLLGLGGLALATHNITRPANAAETSKKVVLVESSDLPIALDSVVSVIVPRPRRSRSKKNKEEEEEVLAIEGIEFVADKVLKFDVHVNDDEDSLCRPDKSEFAGSLVFLPQSKKKVKTSLHLGISALLEDLGADDDGSIKVTLVPRNVQRPVTIGRIKIDYFA</sequence>
<feature type="domain" description="Polyphenol oxidase C-terminal" evidence="1">
    <location>
        <begin position="105"/>
        <end position="228"/>
    </location>
</feature>
<dbReference type="PANTHER" id="PTHR36608:SF1">
    <property type="entry name" value="POLYPHENOL OXIDASE C, CHLOROPLASTIC-LIKE"/>
    <property type="match status" value="1"/>
</dbReference>
<dbReference type="EMBL" id="VIEB01000401">
    <property type="protein sequence ID" value="TQD92093.1"/>
    <property type="molecule type" value="Genomic_DNA"/>
</dbReference>
<reference evidence="2 3" key="1">
    <citation type="journal article" date="2019" name="G3 (Bethesda)">
        <title>Sequencing of a Wild Apple (Malus baccata) Genome Unravels the Differences Between Cultivated and Wild Apple Species Regarding Disease Resistance and Cold Tolerance.</title>
        <authorList>
            <person name="Chen X."/>
        </authorList>
    </citation>
    <scope>NUCLEOTIDE SEQUENCE [LARGE SCALE GENOMIC DNA]</scope>
    <source>
        <strain evidence="3">cv. Shandingzi</strain>
        <tissue evidence="2">Leaves</tissue>
    </source>
</reference>
<dbReference type="Pfam" id="PF12143">
    <property type="entry name" value="PPO1_KFDV"/>
    <property type="match status" value="1"/>
</dbReference>
<accession>A0A540M043</accession>
<gene>
    <name evidence="2" type="ORF">C1H46_022325</name>
</gene>
<name>A0A540M043_MALBA</name>